<keyword evidence="3" id="KW-1185">Reference proteome</keyword>
<proteinExistence type="predicted"/>
<protein>
    <submittedName>
        <fullName evidence="2">Uncharacterized protein</fullName>
    </submittedName>
</protein>
<feature type="compositionally biased region" description="Basic residues" evidence="1">
    <location>
        <begin position="13"/>
        <end position="23"/>
    </location>
</feature>
<evidence type="ECO:0000313" key="3">
    <source>
        <dbReference type="Proteomes" id="UP000609726"/>
    </source>
</evidence>
<dbReference type="EMBL" id="WHJH01000090">
    <property type="protein sequence ID" value="NHZ93745.1"/>
    <property type="molecule type" value="Genomic_DNA"/>
</dbReference>
<comment type="caution">
    <text evidence="2">The sequence shown here is derived from an EMBL/GenBank/DDBJ whole genome shotgun (WGS) entry which is preliminary data.</text>
</comment>
<name>A0ABX0P384_9BURK</name>
<accession>A0ABX0P384</accession>
<evidence type="ECO:0000313" key="2">
    <source>
        <dbReference type="EMBL" id="NHZ93745.1"/>
    </source>
</evidence>
<dbReference type="Proteomes" id="UP000609726">
    <property type="component" value="Unassembled WGS sequence"/>
</dbReference>
<organism evidence="2 3">
    <name type="scientific">Massilia mucilaginosa</name>
    <dbReference type="NCBI Taxonomy" id="2609282"/>
    <lineage>
        <taxon>Bacteria</taxon>
        <taxon>Pseudomonadati</taxon>
        <taxon>Pseudomonadota</taxon>
        <taxon>Betaproteobacteria</taxon>
        <taxon>Burkholderiales</taxon>
        <taxon>Oxalobacteraceae</taxon>
        <taxon>Telluria group</taxon>
        <taxon>Massilia</taxon>
    </lineage>
</organism>
<evidence type="ECO:0000256" key="1">
    <source>
        <dbReference type="SAM" id="MobiDB-lite"/>
    </source>
</evidence>
<reference evidence="2 3" key="1">
    <citation type="submission" date="2019-10" db="EMBL/GenBank/DDBJ databases">
        <title>Taxonomy of Antarctic Massilia spp.: description of Massilia rubra sp. nov., Massilia aquatica sp. nov., Massilia mucilaginosa sp. nov., Massilia frigida sp. nov. isolated from streams, lakes and regoliths.</title>
        <authorList>
            <person name="Holochova P."/>
            <person name="Sedlacek I."/>
            <person name="Kralova S."/>
            <person name="Maslanova I."/>
            <person name="Busse H.-J."/>
            <person name="Stankova E."/>
            <person name="Vrbovska V."/>
            <person name="Kovarovic V."/>
            <person name="Bartak M."/>
            <person name="Svec P."/>
            <person name="Pantucek R."/>
        </authorList>
    </citation>
    <scope>NUCLEOTIDE SEQUENCE [LARGE SCALE GENOMIC DNA]</scope>
    <source>
        <strain evidence="2 3">CCM 8733</strain>
    </source>
</reference>
<dbReference type="RefSeq" id="WP_166882430.1">
    <property type="nucleotide sequence ID" value="NZ_WHJH01000090.1"/>
</dbReference>
<feature type="region of interest" description="Disordered" evidence="1">
    <location>
        <begin position="1"/>
        <end position="32"/>
    </location>
</feature>
<gene>
    <name evidence="2" type="ORF">F2P45_32810</name>
</gene>
<sequence>MTVGAAAGMRVPPARKPRKRHGARGQAAPCPRHLEGTSLTVQAAPPAADPRFRSLTRQSDDPVFIGCAGDGAAG</sequence>